<dbReference type="PANTHER" id="PTHR38445:SF9">
    <property type="entry name" value="HTH-TYPE TRANSCRIPTIONAL REPRESSOR YTRA"/>
    <property type="match status" value="1"/>
</dbReference>
<dbReference type="CDD" id="cd07377">
    <property type="entry name" value="WHTH_GntR"/>
    <property type="match status" value="1"/>
</dbReference>
<keyword evidence="3" id="KW-0804">Transcription</keyword>
<dbReference type="Proteomes" id="UP000220900">
    <property type="component" value="Unassembled WGS sequence"/>
</dbReference>
<keyword evidence="2" id="KW-0238">DNA-binding</keyword>
<protein>
    <submittedName>
        <fullName evidence="4">GntR family transcriptional regulator</fullName>
    </submittedName>
</protein>
<dbReference type="EMBL" id="NTZF01000009">
    <property type="protein sequence ID" value="PES95678.1"/>
    <property type="molecule type" value="Genomic_DNA"/>
</dbReference>
<dbReference type="GO" id="GO:0003700">
    <property type="term" value="F:DNA-binding transcription factor activity"/>
    <property type="evidence" value="ECO:0007669"/>
    <property type="project" value="InterPro"/>
</dbReference>
<evidence type="ECO:0000256" key="2">
    <source>
        <dbReference type="ARBA" id="ARBA00023125"/>
    </source>
</evidence>
<organism evidence="4 5">
    <name type="scientific">Bacillus cereus</name>
    <dbReference type="NCBI Taxonomy" id="1396"/>
    <lineage>
        <taxon>Bacteria</taxon>
        <taxon>Bacillati</taxon>
        <taxon>Bacillota</taxon>
        <taxon>Bacilli</taxon>
        <taxon>Bacillales</taxon>
        <taxon>Bacillaceae</taxon>
        <taxon>Bacillus</taxon>
        <taxon>Bacillus cereus group</taxon>
    </lineage>
</organism>
<dbReference type="AlphaFoldDB" id="A0A2C1EXX3"/>
<dbReference type="SMART" id="SM00345">
    <property type="entry name" value="HTH_GNTR"/>
    <property type="match status" value="1"/>
</dbReference>
<dbReference type="Gene3D" id="1.10.10.10">
    <property type="entry name" value="Winged helix-like DNA-binding domain superfamily/Winged helix DNA-binding domain"/>
    <property type="match status" value="1"/>
</dbReference>
<reference evidence="4 5" key="1">
    <citation type="submission" date="2017-09" db="EMBL/GenBank/DDBJ databases">
        <title>Large-scale bioinformatics analysis of Bacillus genomes uncovers conserved roles of natural products in bacterial physiology.</title>
        <authorList>
            <consortium name="Agbiome Team Llc"/>
            <person name="Bleich R.M."/>
            <person name="Grubbs K.J."/>
            <person name="Santa Maria K.C."/>
            <person name="Allen S.E."/>
            <person name="Farag S."/>
            <person name="Shank E.A."/>
            <person name="Bowers A."/>
        </authorList>
    </citation>
    <scope>NUCLEOTIDE SEQUENCE [LARGE SCALE GENOMIC DNA]</scope>
    <source>
        <strain evidence="4 5">AFS002368</strain>
    </source>
</reference>
<proteinExistence type="predicted"/>
<dbReference type="InterPro" id="IPR036390">
    <property type="entry name" value="WH_DNA-bd_sf"/>
</dbReference>
<name>A0A2C1EXX3_BACCE</name>
<dbReference type="GO" id="GO:0003677">
    <property type="term" value="F:DNA binding"/>
    <property type="evidence" value="ECO:0007669"/>
    <property type="project" value="UniProtKB-KW"/>
</dbReference>
<comment type="caution">
    <text evidence="4">The sequence shown here is derived from an EMBL/GenBank/DDBJ whole genome shotgun (WGS) entry which is preliminary data.</text>
</comment>
<dbReference type="InterPro" id="IPR000524">
    <property type="entry name" value="Tscrpt_reg_HTH_GntR"/>
</dbReference>
<accession>A0A2C1EXX3</accession>
<evidence type="ECO:0000313" key="5">
    <source>
        <dbReference type="Proteomes" id="UP000220900"/>
    </source>
</evidence>
<dbReference type="Pfam" id="PF00392">
    <property type="entry name" value="GntR"/>
    <property type="match status" value="1"/>
</dbReference>
<dbReference type="SUPFAM" id="SSF46785">
    <property type="entry name" value="Winged helix' DNA-binding domain"/>
    <property type="match status" value="1"/>
</dbReference>
<evidence type="ECO:0000256" key="3">
    <source>
        <dbReference type="ARBA" id="ARBA00023163"/>
    </source>
</evidence>
<gene>
    <name evidence="4" type="ORF">CN491_12435</name>
</gene>
<dbReference type="PANTHER" id="PTHR38445">
    <property type="entry name" value="HTH-TYPE TRANSCRIPTIONAL REPRESSOR YTRA"/>
    <property type="match status" value="1"/>
</dbReference>
<keyword evidence="1" id="KW-0805">Transcription regulation</keyword>
<evidence type="ECO:0000313" key="4">
    <source>
        <dbReference type="EMBL" id="PES95678.1"/>
    </source>
</evidence>
<sequence>MLLHIQLDPRSNTPIWEQIVHNIKELVLKNMLAPSDKLPSVRELASLLVINPNTVSKAYQELERQGIIETLRGKGTFVAQSITPTLDERKIAMVEKQFHQLLLEASYLGITKDKIHDWIDSYYKEIGGSTDVESNKPEENN</sequence>
<dbReference type="PROSITE" id="PS50949">
    <property type="entry name" value="HTH_GNTR"/>
    <property type="match status" value="1"/>
</dbReference>
<evidence type="ECO:0000256" key="1">
    <source>
        <dbReference type="ARBA" id="ARBA00023015"/>
    </source>
</evidence>
<dbReference type="InterPro" id="IPR036388">
    <property type="entry name" value="WH-like_DNA-bd_sf"/>
</dbReference>